<evidence type="ECO:0000256" key="6">
    <source>
        <dbReference type="PROSITE-ProRule" id="PRU00094"/>
    </source>
</evidence>
<dbReference type="STRING" id="1073089.A0A1L9RZU9"/>
<dbReference type="SMART" id="SM00091">
    <property type="entry name" value="PAS"/>
    <property type="match status" value="1"/>
</dbReference>
<keyword evidence="4" id="KW-0805">Transcription regulation</keyword>
<dbReference type="OrthoDB" id="2162994at2759"/>
<evidence type="ECO:0008006" key="12">
    <source>
        <dbReference type="Google" id="ProtNLM"/>
    </source>
</evidence>
<dbReference type="Gene3D" id="3.30.50.10">
    <property type="entry name" value="Erythroid Transcription Factor GATA-1, subunit A"/>
    <property type="match status" value="1"/>
</dbReference>
<evidence type="ECO:0000256" key="1">
    <source>
        <dbReference type="ARBA" id="ARBA00022723"/>
    </source>
</evidence>
<evidence type="ECO:0000313" key="10">
    <source>
        <dbReference type="EMBL" id="OJJ40466.1"/>
    </source>
</evidence>
<dbReference type="GeneID" id="63749732"/>
<dbReference type="CDD" id="cd00130">
    <property type="entry name" value="PAS"/>
    <property type="match status" value="1"/>
</dbReference>
<feature type="region of interest" description="Disordered" evidence="7">
    <location>
        <begin position="236"/>
        <end position="274"/>
    </location>
</feature>
<dbReference type="InterPro" id="IPR013088">
    <property type="entry name" value="Znf_NHR/GATA"/>
</dbReference>
<evidence type="ECO:0000259" key="9">
    <source>
        <dbReference type="PROSITE" id="PS50114"/>
    </source>
</evidence>
<name>A0A1L9RZU9_ASPWE</name>
<protein>
    <recommendedName>
        <fullName evidence="12">GATA-type domain-containing protein</fullName>
    </recommendedName>
</protein>
<dbReference type="GO" id="GO:0008270">
    <property type="term" value="F:zinc ion binding"/>
    <property type="evidence" value="ECO:0007669"/>
    <property type="project" value="UniProtKB-KW"/>
</dbReference>
<dbReference type="PROSITE" id="PS50112">
    <property type="entry name" value="PAS"/>
    <property type="match status" value="1"/>
</dbReference>
<dbReference type="Pfam" id="PF00320">
    <property type="entry name" value="GATA"/>
    <property type="match status" value="1"/>
</dbReference>
<dbReference type="PROSITE" id="PS00344">
    <property type="entry name" value="GATA_ZN_FINGER_1"/>
    <property type="match status" value="1"/>
</dbReference>
<dbReference type="SMART" id="SM00401">
    <property type="entry name" value="ZnF_GATA"/>
    <property type="match status" value="1"/>
</dbReference>
<dbReference type="CDD" id="cd00202">
    <property type="entry name" value="ZnF_GATA"/>
    <property type="match status" value="1"/>
</dbReference>
<dbReference type="RefSeq" id="XP_040694142.1">
    <property type="nucleotide sequence ID" value="XM_040833884.1"/>
</dbReference>
<evidence type="ECO:0000256" key="3">
    <source>
        <dbReference type="ARBA" id="ARBA00022833"/>
    </source>
</evidence>
<evidence type="ECO:0000256" key="2">
    <source>
        <dbReference type="ARBA" id="ARBA00022771"/>
    </source>
</evidence>
<dbReference type="PANTHER" id="PTHR47172:SF24">
    <property type="entry name" value="GATA ZINC FINGER DOMAIN-CONTAINING PROTEIN 14-RELATED"/>
    <property type="match status" value="1"/>
</dbReference>
<keyword evidence="2 6" id="KW-0863">Zinc-finger</keyword>
<dbReference type="InterPro" id="IPR000014">
    <property type="entry name" value="PAS"/>
</dbReference>
<dbReference type="EMBL" id="KV878209">
    <property type="protein sequence ID" value="OJJ40466.1"/>
    <property type="molecule type" value="Genomic_DNA"/>
</dbReference>
<dbReference type="Pfam" id="PF00989">
    <property type="entry name" value="PAS"/>
    <property type="match status" value="1"/>
</dbReference>
<gene>
    <name evidence="10" type="ORF">ASPWEDRAFT_33873</name>
</gene>
<organism evidence="10 11">
    <name type="scientific">Aspergillus wentii DTO 134E9</name>
    <dbReference type="NCBI Taxonomy" id="1073089"/>
    <lineage>
        <taxon>Eukaryota</taxon>
        <taxon>Fungi</taxon>
        <taxon>Dikarya</taxon>
        <taxon>Ascomycota</taxon>
        <taxon>Pezizomycotina</taxon>
        <taxon>Eurotiomycetes</taxon>
        <taxon>Eurotiomycetidae</taxon>
        <taxon>Eurotiales</taxon>
        <taxon>Aspergillaceae</taxon>
        <taxon>Aspergillus</taxon>
        <taxon>Aspergillus subgen. Cremei</taxon>
    </lineage>
</organism>
<dbReference type="NCBIfam" id="TIGR00229">
    <property type="entry name" value="sensory_box"/>
    <property type="match status" value="1"/>
</dbReference>
<dbReference type="InterPro" id="IPR000679">
    <property type="entry name" value="Znf_GATA"/>
</dbReference>
<dbReference type="PROSITE" id="PS50114">
    <property type="entry name" value="GATA_ZN_FINGER_2"/>
    <property type="match status" value="1"/>
</dbReference>
<feature type="compositionally biased region" description="Polar residues" evidence="7">
    <location>
        <begin position="236"/>
        <end position="253"/>
    </location>
</feature>
<dbReference type="AlphaFoldDB" id="A0A1L9RZU9"/>
<evidence type="ECO:0000313" key="11">
    <source>
        <dbReference type="Proteomes" id="UP000184383"/>
    </source>
</evidence>
<keyword evidence="3" id="KW-0862">Zinc</keyword>
<keyword evidence="5" id="KW-0804">Transcription</keyword>
<dbReference type="InterPro" id="IPR035965">
    <property type="entry name" value="PAS-like_dom_sf"/>
</dbReference>
<evidence type="ECO:0000256" key="7">
    <source>
        <dbReference type="SAM" id="MobiDB-lite"/>
    </source>
</evidence>
<evidence type="ECO:0000256" key="5">
    <source>
        <dbReference type="ARBA" id="ARBA00023163"/>
    </source>
</evidence>
<evidence type="ECO:0000259" key="8">
    <source>
        <dbReference type="PROSITE" id="PS50112"/>
    </source>
</evidence>
<dbReference type="Proteomes" id="UP000184383">
    <property type="component" value="Unassembled WGS sequence"/>
</dbReference>
<dbReference type="SUPFAM" id="SSF55785">
    <property type="entry name" value="PYP-like sensor domain (PAS domain)"/>
    <property type="match status" value="1"/>
</dbReference>
<reference evidence="11" key="1">
    <citation type="journal article" date="2017" name="Genome Biol.">
        <title>Comparative genomics reveals high biological diversity and specific adaptations in the industrially and medically important fungal genus Aspergillus.</title>
        <authorList>
            <person name="de Vries R.P."/>
            <person name="Riley R."/>
            <person name="Wiebenga A."/>
            <person name="Aguilar-Osorio G."/>
            <person name="Amillis S."/>
            <person name="Uchima C.A."/>
            <person name="Anderluh G."/>
            <person name="Asadollahi M."/>
            <person name="Askin M."/>
            <person name="Barry K."/>
            <person name="Battaglia E."/>
            <person name="Bayram O."/>
            <person name="Benocci T."/>
            <person name="Braus-Stromeyer S.A."/>
            <person name="Caldana C."/>
            <person name="Canovas D."/>
            <person name="Cerqueira G.C."/>
            <person name="Chen F."/>
            <person name="Chen W."/>
            <person name="Choi C."/>
            <person name="Clum A."/>
            <person name="Dos Santos R.A."/>
            <person name="Damasio A.R."/>
            <person name="Diallinas G."/>
            <person name="Emri T."/>
            <person name="Fekete E."/>
            <person name="Flipphi M."/>
            <person name="Freyberg S."/>
            <person name="Gallo A."/>
            <person name="Gournas C."/>
            <person name="Habgood R."/>
            <person name="Hainaut M."/>
            <person name="Harispe M.L."/>
            <person name="Henrissat B."/>
            <person name="Hilden K.S."/>
            <person name="Hope R."/>
            <person name="Hossain A."/>
            <person name="Karabika E."/>
            <person name="Karaffa L."/>
            <person name="Karanyi Z."/>
            <person name="Krasevec N."/>
            <person name="Kuo A."/>
            <person name="Kusch H."/>
            <person name="LaButti K."/>
            <person name="Lagendijk E.L."/>
            <person name="Lapidus A."/>
            <person name="Levasseur A."/>
            <person name="Lindquist E."/>
            <person name="Lipzen A."/>
            <person name="Logrieco A.F."/>
            <person name="MacCabe A."/>
            <person name="Maekelae M.R."/>
            <person name="Malavazi I."/>
            <person name="Melin P."/>
            <person name="Meyer V."/>
            <person name="Mielnichuk N."/>
            <person name="Miskei M."/>
            <person name="Molnar A.P."/>
            <person name="Mule G."/>
            <person name="Ngan C.Y."/>
            <person name="Orejas M."/>
            <person name="Orosz E."/>
            <person name="Ouedraogo J.P."/>
            <person name="Overkamp K.M."/>
            <person name="Park H.-S."/>
            <person name="Perrone G."/>
            <person name="Piumi F."/>
            <person name="Punt P.J."/>
            <person name="Ram A.F."/>
            <person name="Ramon A."/>
            <person name="Rauscher S."/>
            <person name="Record E."/>
            <person name="Riano-Pachon D.M."/>
            <person name="Robert V."/>
            <person name="Roehrig J."/>
            <person name="Ruller R."/>
            <person name="Salamov A."/>
            <person name="Salih N.S."/>
            <person name="Samson R.A."/>
            <person name="Sandor E."/>
            <person name="Sanguinetti M."/>
            <person name="Schuetze T."/>
            <person name="Sepcic K."/>
            <person name="Shelest E."/>
            <person name="Sherlock G."/>
            <person name="Sophianopoulou V."/>
            <person name="Squina F.M."/>
            <person name="Sun H."/>
            <person name="Susca A."/>
            <person name="Todd R.B."/>
            <person name="Tsang A."/>
            <person name="Unkles S.E."/>
            <person name="van de Wiele N."/>
            <person name="van Rossen-Uffink D."/>
            <person name="Oliveira J.V."/>
            <person name="Vesth T.C."/>
            <person name="Visser J."/>
            <person name="Yu J.-H."/>
            <person name="Zhou M."/>
            <person name="Andersen M.R."/>
            <person name="Archer D.B."/>
            <person name="Baker S.E."/>
            <person name="Benoit I."/>
            <person name="Brakhage A.A."/>
            <person name="Braus G.H."/>
            <person name="Fischer R."/>
            <person name="Frisvad J.C."/>
            <person name="Goldman G.H."/>
            <person name="Houbraken J."/>
            <person name="Oakley B."/>
            <person name="Pocsi I."/>
            <person name="Scazzocchio C."/>
            <person name="Seiboth B."/>
            <person name="vanKuyk P.A."/>
            <person name="Wortman J."/>
            <person name="Dyer P.S."/>
            <person name="Grigoriev I.V."/>
        </authorList>
    </citation>
    <scope>NUCLEOTIDE SEQUENCE [LARGE SCALE GENOMIC DNA]</scope>
    <source>
        <strain evidence="11">DTO 134E9</strain>
    </source>
</reference>
<accession>A0A1L9RZU9</accession>
<dbReference type="GO" id="GO:0006355">
    <property type="term" value="P:regulation of DNA-templated transcription"/>
    <property type="evidence" value="ECO:0007669"/>
    <property type="project" value="InterPro"/>
</dbReference>
<evidence type="ECO:0000256" key="4">
    <source>
        <dbReference type="ARBA" id="ARBA00023015"/>
    </source>
</evidence>
<dbReference type="SUPFAM" id="SSF57716">
    <property type="entry name" value="Glucocorticoid receptor-like (DNA-binding domain)"/>
    <property type="match status" value="1"/>
</dbReference>
<feature type="domain" description="PAS" evidence="8">
    <location>
        <begin position="63"/>
        <end position="127"/>
    </location>
</feature>
<dbReference type="VEuPathDB" id="FungiDB:ASPWEDRAFT_33873"/>
<dbReference type="GO" id="GO:0043565">
    <property type="term" value="F:sequence-specific DNA binding"/>
    <property type="evidence" value="ECO:0007669"/>
    <property type="project" value="InterPro"/>
</dbReference>
<feature type="region of interest" description="Disordered" evidence="7">
    <location>
        <begin position="360"/>
        <end position="379"/>
    </location>
</feature>
<sequence>MDSRSDRALIHGHTYGLQSERHNNNNTAMDPQRIPRSLGNYETQHPDRSEYTEIAGEQGWPPRVLHEMKDLLLVLSSVGRILYASPSCQSITGYTAKQIEGKPLSQLIHEDDRPILNRELDECFATGSPLRSCHFRFNKLNNGPCIFEAHGHAHIARHNVNIGDGNTGRRCDGFFLMCRPYPTKSTRLLDTFLEHKVENIRLNYRIARLKEEEEEELNANRLSSFRQDQTGNSHFLHSQHQTHITSMHASHTQSNVNDSTTDGDDNDSADAAFNVDDNDSRMFVDHLADKLPPAEDLSHIDGIEVMTGLYYGEGERSQGLSTGIPRGRLVQCDIDVTTTDQQSRTAPDGDRRKRLRGEYSCTDCGTSDSPEWRKGPEGPKTLCNACGLRWAKKEKKRQDIP</sequence>
<keyword evidence="1" id="KW-0479">Metal-binding</keyword>
<feature type="domain" description="GATA-type" evidence="9">
    <location>
        <begin position="355"/>
        <end position="388"/>
    </location>
</feature>
<keyword evidence="11" id="KW-1185">Reference proteome</keyword>
<dbReference type="Gene3D" id="3.30.450.20">
    <property type="entry name" value="PAS domain"/>
    <property type="match status" value="1"/>
</dbReference>
<dbReference type="InterPro" id="IPR013767">
    <property type="entry name" value="PAS_fold"/>
</dbReference>
<dbReference type="PANTHER" id="PTHR47172">
    <property type="entry name" value="OS01G0976800 PROTEIN"/>
    <property type="match status" value="1"/>
</dbReference>
<proteinExistence type="predicted"/>